<protein>
    <recommendedName>
        <fullName evidence="1">Sulfotransferase</fullName>
        <ecNumber evidence="1">2.8.2.-</ecNumber>
    </recommendedName>
</protein>
<name>E4YPZ4_OIKDI</name>
<sequence>MTLYRAGSTFTGELFNRNQDIFYHFEPLTLFGYDWHGKMNKTIEEKRFQLLDNIFLDCKLPVFSDWKEYAENSTTVKNVCATENSCFWFNSRRFCAPPFCRKTYDDHLCRRACNPGPARKAELAQSVCKKDTKATAAKIIRILEVQKLIDFFDSHENEIDAKIVILVRDPRAMLESRKKLTWPDTYWKGHSEEFFNQLEVECAKFAENKKEQRWKDRIKIIRYEDIAMDPISVSEETYNFLEMDISLDVHEYLISATEKDDSTKYSEEMSFLKAYSTKRNSKENLQKWRKDASWDRVQRVQSICKDYMIAFGYKNFNNLQGGCGNKKLDYYRMS</sequence>
<keyword evidence="1" id="KW-0808">Transferase</keyword>
<evidence type="ECO:0000313" key="3">
    <source>
        <dbReference type="EMBL" id="CBY37540.1"/>
    </source>
</evidence>
<reference evidence="3" key="1">
    <citation type="journal article" date="2010" name="Science">
        <title>Plasticity of animal genome architecture unmasked by rapid evolution of a pelagic tunicate.</title>
        <authorList>
            <person name="Denoeud F."/>
            <person name="Henriet S."/>
            <person name="Mungpakdee S."/>
            <person name="Aury J.M."/>
            <person name="Da Silva C."/>
            <person name="Brinkmann H."/>
            <person name="Mikhaleva J."/>
            <person name="Olsen L.C."/>
            <person name="Jubin C."/>
            <person name="Canestro C."/>
            <person name="Bouquet J.M."/>
            <person name="Danks G."/>
            <person name="Poulain J."/>
            <person name="Campsteijn C."/>
            <person name="Adamski M."/>
            <person name="Cross I."/>
            <person name="Yadetie F."/>
            <person name="Muffato M."/>
            <person name="Louis A."/>
            <person name="Butcher S."/>
            <person name="Tsagkogeorga G."/>
            <person name="Konrad A."/>
            <person name="Singh S."/>
            <person name="Jensen M.F."/>
            <person name="Cong E.H."/>
            <person name="Eikeseth-Otteraa H."/>
            <person name="Noel B."/>
            <person name="Anthouard V."/>
            <person name="Porcel B.M."/>
            <person name="Kachouri-Lafond R."/>
            <person name="Nishino A."/>
            <person name="Ugolini M."/>
            <person name="Chourrout P."/>
            <person name="Nishida H."/>
            <person name="Aasland R."/>
            <person name="Huzurbazar S."/>
            <person name="Westhof E."/>
            <person name="Delsuc F."/>
            <person name="Lehrach H."/>
            <person name="Reinhardt R."/>
            <person name="Weissenbach J."/>
            <person name="Roy S.W."/>
            <person name="Artiguenave F."/>
            <person name="Postlethwait J.H."/>
            <person name="Manak J.R."/>
            <person name="Thompson E.M."/>
            <person name="Jaillon O."/>
            <person name="Du Pasquier L."/>
            <person name="Boudinot P."/>
            <person name="Liberles D.A."/>
            <person name="Volff J.N."/>
            <person name="Philippe H."/>
            <person name="Lenhard B."/>
            <person name="Roest Crollius H."/>
            <person name="Wincker P."/>
            <person name="Chourrout D."/>
        </authorList>
    </citation>
    <scope>NUCLEOTIDE SEQUENCE [LARGE SCALE GENOMIC DNA]</scope>
</reference>
<accession>E4YPZ4</accession>
<dbReference type="EC" id="2.8.2.-" evidence="1"/>
<dbReference type="InterPro" id="IPR000863">
    <property type="entry name" value="Sulfotransferase_dom"/>
</dbReference>
<dbReference type="InterPro" id="IPR027417">
    <property type="entry name" value="P-loop_NTPase"/>
</dbReference>
<dbReference type="SUPFAM" id="SSF52540">
    <property type="entry name" value="P-loop containing nucleoside triphosphate hydrolases"/>
    <property type="match status" value="1"/>
</dbReference>
<dbReference type="EMBL" id="FN655002">
    <property type="protein sequence ID" value="CBY37540.1"/>
    <property type="molecule type" value="Genomic_DNA"/>
</dbReference>
<dbReference type="GO" id="GO:0006044">
    <property type="term" value="P:N-acetylglucosamine metabolic process"/>
    <property type="evidence" value="ECO:0007669"/>
    <property type="project" value="TreeGrafter"/>
</dbReference>
<dbReference type="Proteomes" id="UP000011014">
    <property type="component" value="Unassembled WGS sequence"/>
</dbReference>
<dbReference type="InterPro" id="IPR051135">
    <property type="entry name" value="Gal/GlcNAc/GalNAc_ST"/>
</dbReference>
<evidence type="ECO:0000259" key="2">
    <source>
        <dbReference type="Pfam" id="PF00685"/>
    </source>
</evidence>
<dbReference type="AlphaFoldDB" id="E4YPZ4"/>
<dbReference type="Pfam" id="PF00685">
    <property type="entry name" value="Sulfotransfer_1"/>
    <property type="match status" value="1"/>
</dbReference>
<gene>
    <name evidence="3" type="ORF">GSOID_T00031007001</name>
</gene>
<dbReference type="Gene3D" id="3.40.50.300">
    <property type="entry name" value="P-loop containing nucleotide triphosphate hydrolases"/>
    <property type="match status" value="1"/>
</dbReference>
<dbReference type="GO" id="GO:0001517">
    <property type="term" value="F:N-acetylglucosamine 6-O-sulfotransferase activity"/>
    <property type="evidence" value="ECO:0007669"/>
    <property type="project" value="TreeGrafter"/>
</dbReference>
<dbReference type="PANTHER" id="PTHR10704">
    <property type="entry name" value="CARBOHYDRATE SULFOTRANSFERASE"/>
    <property type="match status" value="1"/>
</dbReference>
<dbReference type="PANTHER" id="PTHR10704:SF71">
    <property type="entry name" value="CARBOHYDRATE SULFOTRANSFERASE 1-LIKE"/>
    <property type="match status" value="1"/>
</dbReference>
<proteinExistence type="inferred from homology"/>
<organism evidence="3">
    <name type="scientific">Oikopleura dioica</name>
    <name type="common">Tunicate</name>
    <dbReference type="NCBI Taxonomy" id="34765"/>
    <lineage>
        <taxon>Eukaryota</taxon>
        <taxon>Metazoa</taxon>
        <taxon>Chordata</taxon>
        <taxon>Tunicata</taxon>
        <taxon>Appendicularia</taxon>
        <taxon>Copelata</taxon>
        <taxon>Oikopleuridae</taxon>
        <taxon>Oikopleura</taxon>
    </lineage>
</organism>
<evidence type="ECO:0000256" key="1">
    <source>
        <dbReference type="RuleBase" id="RU361155"/>
    </source>
</evidence>
<feature type="domain" description="Sulfotransferase" evidence="2">
    <location>
        <begin position="139"/>
        <end position="310"/>
    </location>
</feature>
<dbReference type="GO" id="GO:0006790">
    <property type="term" value="P:sulfur compound metabolic process"/>
    <property type="evidence" value="ECO:0007669"/>
    <property type="project" value="TreeGrafter"/>
</dbReference>
<comment type="similarity">
    <text evidence="1">Belongs to the sulfotransferase 1 family.</text>
</comment>